<dbReference type="InterPro" id="IPR014710">
    <property type="entry name" value="RmlC-like_jellyroll"/>
</dbReference>
<evidence type="ECO:0000313" key="4">
    <source>
        <dbReference type="EMBL" id="KAF8775580.1"/>
    </source>
</evidence>
<protein>
    <recommendedName>
        <fullName evidence="3">Cyclic nucleotide-binding domain-containing protein</fullName>
    </recommendedName>
</protein>
<evidence type="ECO:0000256" key="2">
    <source>
        <dbReference type="ARBA" id="ARBA00023303"/>
    </source>
</evidence>
<proteinExistence type="predicted"/>
<feature type="domain" description="Cyclic nucleotide-binding" evidence="3">
    <location>
        <begin position="74"/>
        <end position="106"/>
    </location>
</feature>
<gene>
    <name evidence="4" type="ORF">HU200_004355</name>
</gene>
<dbReference type="SUPFAM" id="SSF51206">
    <property type="entry name" value="cAMP-binding domain-like"/>
    <property type="match status" value="1"/>
</dbReference>
<dbReference type="PROSITE" id="PS50042">
    <property type="entry name" value="CNMP_BINDING_3"/>
    <property type="match status" value="1"/>
</dbReference>
<keyword evidence="5" id="KW-1185">Reference proteome</keyword>
<dbReference type="GO" id="GO:0034220">
    <property type="term" value="P:monoatomic ion transmembrane transport"/>
    <property type="evidence" value="ECO:0007669"/>
    <property type="project" value="UniProtKB-KW"/>
</dbReference>
<dbReference type="GO" id="GO:0016020">
    <property type="term" value="C:membrane"/>
    <property type="evidence" value="ECO:0007669"/>
    <property type="project" value="UniProtKB-SubCell"/>
</dbReference>
<name>A0A835KV23_9POAL</name>
<dbReference type="InterPro" id="IPR018490">
    <property type="entry name" value="cNMP-bd_dom_sf"/>
</dbReference>
<reference evidence="4" key="1">
    <citation type="submission" date="2020-07" db="EMBL/GenBank/DDBJ databases">
        <title>Genome sequence and genetic diversity analysis of an under-domesticated orphan crop, white fonio (Digitaria exilis).</title>
        <authorList>
            <person name="Bennetzen J.L."/>
            <person name="Chen S."/>
            <person name="Ma X."/>
            <person name="Wang X."/>
            <person name="Yssel A.E.J."/>
            <person name="Chaluvadi S.R."/>
            <person name="Johnson M."/>
            <person name="Gangashetty P."/>
            <person name="Hamidou F."/>
            <person name="Sanogo M.D."/>
            <person name="Zwaenepoel A."/>
            <person name="Wallace J."/>
            <person name="Van De Peer Y."/>
            <person name="Van Deynze A."/>
        </authorList>
    </citation>
    <scope>NUCLEOTIDE SEQUENCE</scope>
    <source>
        <tissue evidence="4">Leaves</tissue>
    </source>
</reference>
<comment type="caution">
    <text evidence="4">The sequence shown here is derived from an EMBL/GenBank/DDBJ whole genome shotgun (WGS) entry which is preliminary data.</text>
</comment>
<dbReference type="InterPro" id="IPR000595">
    <property type="entry name" value="cNMP-bd_dom"/>
</dbReference>
<dbReference type="Proteomes" id="UP000636709">
    <property type="component" value="Unassembled WGS sequence"/>
</dbReference>
<accession>A0A835KV23</accession>
<dbReference type="Gene3D" id="2.60.120.10">
    <property type="entry name" value="Jelly Rolls"/>
    <property type="match status" value="1"/>
</dbReference>
<keyword evidence="1" id="KW-1071">Ligand-gated ion channel</keyword>
<dbReference type="PANTHER" id="PTHR45651:SF50">
    <property type="entry name" value="CYCLIC NUCLEOTIDE-GATED ION CHANNEL 2"/>
    <property type="match status" value="1"/>
</dbReference>
<evidence type="ECO:0000313" key="5">
    <source>
        <dbReference type="Proteomes" id="UP000636709"/>
    </source>
</evidence>
<evidence type="ECO:0000256" key="1">
    <source>
        <dbReference type="ARBA" id="ARBA00023286"/>
    </source>
</evidence>
<keyword evidence="1" id="KW-0813">Transport</keyword>
<dbReference type="OrthoDB" id="1428723at2759"/>
<keyword evidence="2" id="KW-0407">Ion channel</keyword>
<sequence length="175" mass="20891">MPQFVFDLQVCLHAVLARKRKMQLWFRDMEWWMSQSNCSVTGDEEMEMIKDLPERLRRDIKCYLCLELIKQVPLFHGMDDMILDNIGDRLWPLVFSSGEKVIREGDPVPRMVFAGPALKHTARYYSSNWRTWAAVNIQLAWRRRWSWPRRGAAAGRRLRHYAAMFMSLRPHDHLE</sequence>
<dbReference type="EMBL" id="JACEFO010000302">
    <property type="protein sequence ID" value="KAF8775580.1"/>
    <property type="molecule type" value="Genomic_DNA"/>
</dbReference>
<dbReference type="AlphaFoldDB" id="A0A835KV23"/>
<organism evidence="4 5">
    <name type="scientific">Digitaria exilis</name>
    <dbReference type="NCBI Taxonomy" id="1010633"/>
    <lineage>
        <taxon>Eukaryota</taxon>
        <taxon>Viridiplantae</taxon>
        <taxon>Streptophyta</taxon>
        <taxon>Embryophyta</taxon>
        <taxon>Tracheophyta</taxon>
        <taxon>Spermatophyta</taxon>
        <taxon>Magnoliopsida</taxon>
        <taxon>Liliopsida</taxon>
        <taxon>Poales</taxon>
        <taxon>Poaceae</taxon>
        <taxon>PACMAD clade</taxon>
        <taxon>Panicoideae</taxon>
        <taxon>Panicodae</taxon>
        <taxon>Paniceae</taxon>
        <taxon>Anthephorinae</taxon>
        <taxon>Digitaria</taxon>
    </lineage>
</organism>
<evidence type="ECO:0000259" key="3">
    <source>
        <dbReference type="PROSITE" id="PS50042"/>
    </source>
</evidence>
<keyword evidence="1" id="KW-0406">Ion transport</keyword>
<dbReference type="PANTHER" id="PTHR45651">
    <property type="entry name" value="CYCLIC NUCLEOTIDE-GATED ION CHANNEL 15-RELATED-RELATED"/>
    <property type="match status" value="1"/>
</dbReference>